<gene>
    <name evidence="1" type="ORF">E3U43_012183</name>
</gene>
<organism evidence="1 2">
    <name type="scientific">Larimichthys crocea</name>
    <name type="common">Large yellow croaker</name>
    <name type="synonym">Pseudosciaena crocea</name>
    <dbReference type="NCBI Taxonomy" id="215358"/>
    <lineage>
        <taxon>Eukaryota</taxon>
        <taxon>Metazoa</taxon>
        <taxon>Chordata</taxon>
        <taxon>Craniata</taxon>
        <taxon>Vertebrata</taxon>
        <taxon>Euteleostomi</taxon>
        <taxon>Actinopterygii</taxon>
        <taxon>Neopterygii</taxon>
        <taxon>Teleostei</taxon>
        <taxon>Neoteleostei</taxon>
        <taxon>Acanthomorphata</taxon>
        <taxon>Eupercaria</taxon>
        <taxon>Sciaenidae</taxon>
        <taxon>Larimichthys</taxon>
    </lineage>
</organism>
<reference evidence="1" key="1">
    <citation type="submission" date="2018-11" db="EMBL/GenBank/DDBJ databases">
        <title>The sequence and de novo assembly of Larimichthys crocea genome using PacBio and Hi-C technologies.</title>
        <authorList>
            <person name="Xu P."/>
            <person name="Chen B."/>
            <person name="Zhou Z."/>
            <person name="Ke Q."/>
            <person name="Wu Y."/>
            <person name="Bai H."/>
            <person name="Pu F."/>
        </authorList>
    </citation>
    <scope>NUCLEOTIDE SEQUENCE</scope>
    <source>
        <tissue evidence="1">Muscle</tissue>
    </source>
</reference>
<sequence>MGGSPQAPRQDSVNSSHQAIANQLPTSTYSDPLLPTHSADTSLNHYQPDISPTGVTQPQNHPSSTSDQALAQSDSSGELLNDSDEEKPSPTQQELPQNQVEPVRTAEAELVAEESDVNTDGCSSPPAEPHPCLSRLSLFSGMELVTKGRPLCERDTSQTETDTTDDGLRENPAVHNSIGQTSKTSDDAPSICKSVASDSSQPVSAFSFLNF</sequence>
<protein>
    <submittedName>
        <fullName evidence="1">Uncharacterized protein</fullName>
    </submittedName>
</protein>
<keyword evidence="2" id="KW-1185">Reference proteome</keyword>
<name>A0ACD3RRU9_LARCR</name>
<evidence type="ECO:0000313" key="1">
    <source>
        <dbReference type="EMBL" id="TMS21918.1"/>
    </source>
</evidence>
<dbReference type="EMBL" id="CM011675">
    <property type="protein sequence ID" value="TMS21918.1"/>
    <property type="molecule type" value="Genomic_DNA"/>
</dbReference>
<dbReference type="Proteomes" id="UP000793456">
    <property type="component" value="Chromosome II"/>
</dbReference>
<comment type="caution">
    <text evidence="1">The sequence shown here is derived from an EMBL/GenBank/DDBJ whole genome shotgun (WGS) entry which is preliminary data.</text>
</comment>
<evidence type="ECO:0000313" key="2">
    <source>
        <dbReference type="Proteomes" id="UP000793456"/>
    </source>
</evidence>
<accession>A0ACD3RRU9</accession>
<proteinExistence type="predicted"/>